<proteinExistence type="predicted"/>
<evidence type="ECO:0000313" key="1">
    <source>
        <dbReference type="EMBL" id="GAA2526002.1"/>
    </source>
</evidence>
<accession>A0ABN3NMJ0</accession>
<name>A0ABN3NMJ0_9ACTN</name>
<reference evidence="1 2" key="1">
    <citation type="journal article" date="2019" name="Int. J. Syst. Evol. Microbiol.">
        <title>The Global Catalogue of Microorganisms (GCM) 10K type strain sequencing project: providing services to taxonomists for standard genome sequencing and annotation.</title>
        <authorList>
            <consortium name="The Broad Institute Genomics Platform"/>
            <consortium name="The Broad Institute Genome Sequencing Center for Infectious Disease"/>
            <person name="Wu L."/>
            <person name="Ma J."/>
        </authorList>
    </citation>
    <scope>NUCLEOTIDE SEQUENCE [LARGE SCALE GENOMIC DNA]</scope>
    <source>
        <strain evidence="1 2">JCM 6924</strain>
    </source>
</reference>
<comment type="caution">
    <text evidence="1">The sequence shown here is derived from an EMBL/GenBank/DDBJ whole genome shotgun (WGS) entry which is preliminary data.</text>
</comment>
<dbReference type="RefSeq" id="WP_425584475.1">
    <property type="nucleotide sequence ID" value="NZ_BAAATM010000006.1"/>
</dbReference>
<protein>
    <submittedName>
        <fullName evidence="1">Uncharacterized protein</fullName>
    </submittedName>
</protein>
<dbReference type="Proteomes" id="UP001501095">
    <property type="component" value="Unassembled WGS sequence"/>
</dbReference>
<evidence type="ECO:0000313" key="2">
    <source>
        <dbReference type="Proteomes" id="UP001501095"/>
    </source>
</evidence>
<organism evidence="1 2">
    <name type="scientific">Streptomyces levis</name>
    <dbReference type="NCBI Taxonomy" id="285566"/>
    <lineage>
        <taxon>Bacteria</taxon>
        <taxon>Bacillati</taxon>
        <taxon>Actinomycetota</taxon>
        <taxon>Actinomycetes</taxon>
        <taxon>Kitasatosporales</taxon>
        <taxon>Streptomycetaceae</taxon>
        <taxon>Streptomyces</taxon>
    </lineage>
</organism>
<keyword evidence="2" id="KW-1185">Reference proteome</keyword>
<dbReference type="EMBL" id="BAAATM010000006">
    <property type="protein sequence ID" value="GAA2526002.1"/>
    <property type="molecule type" value="Genomic_DNA"/>
</dbReference>
<gene>
    <name evidence="1" type="ORF">GCM10010423_19900</name>
</gene>
<sequence>MKATVVLRGPATRVLLAFHRRLPLDAPGLDVLGERELLEFRLERATFG</sequence>